<feature type="domain" description="DUF6970" evidence="2">
    <location>
        <begin position="38"/>
        <end position="109"/>
    </location>
</feature>
<evidence type="ECO:0000256" key="1">
    <source>
        <dbReference type="SAM" id="SignalP"/>
    </source>
</evidence>
<name>I0KBI4_9BACT</name>
<feature type="signal peptide" evidence="1">
    <location>
        <begin position="1"/>
        <end position="21"/>
    </location>
</feature>
<dbReference type="OrthoDB" id="676710at2"/>
<evidence type="ECO:0000313" key="4">
    <source>
        <dbReference type="Proteomes" id="UP000011058"/>
    </source>
</evidence>
<keyword evidence="4" id="KW-1185">Reference proteome</keyword>
<evidence type="ECO:0000313" key="3">
    <source>
        <dbReference type="EMBL" id="CCH01487.1"/>
    </source>
</evidence>
<dbReference type="Pfam" id="PF22311">
    <property type="entry name" value="DUF6970"/>
    <property type="match status" value="1"/>
</dbReference>
<reference evidence="3 4" key="1">
    <citation type="journal article" date="2012" name="J. Bacteriol.">
        <title>Genome Sequence of Fibrella aestuarina BUZ 2T, a Filamentous Marine Bacterium.</title>
        <authorList>
            <person name="Filippini M."/>
            <person name="Qi W."/>
            <person name="Blom J."/>
            <person name="Goesmann A."/>
            <person name="Smits T.H."/>
            <person name="Bagheri H.C."/>
        </authorList>
    </citation>
    <scope>NUCLEOTIDE SEQUENCE [LARGE SCALE GENOMIC DNA]</scope>
    <source>
        <strain evidence="4">BUZ 2T</strain>
    </source>
</reference>
<accession>I0KBI4</accession>
<dbReference type="EMBL" id="HE796683">
    <property type="protein sequence ID" value="CCH01487.1"/>
    <property type="molecule type" value="Genomic_DNA"/>
</dbReference>
<gene>
    <name evidence="3" type="ORF">FAES_3480</name>
</gene>
<keyword evidence="1" id="KW-0732">Signal</keyword>
<dbReference type="RefSeq" id="WP_015332586.1">
    <property type="nucleotide sequence ID" value="NC_020054.1"/>
</dbReference>
<dbReference type="KEGG" id="fae:FAES_3480"/>
<dbReference type="STRING" id="1166018.FAES_3480"/>
<protein>
    <recommendedName>
        <fullName evidence="2">DUF6970 domain-containing protein</fullName>
    </recommendedName>
</protein>
<dbReference type="AlphaFoldDB" id="I0KBI4"/>
<organism evidence="3 4">
    <name type="scientific">Fibrella aestuarina BUZ 2</name>
    <dbReference type="NCBI Taxonomy" id="1166018"/>
    <lineage>
        <taxon>Bacteria</taxon>
        <taxon>Pseudomonadati</taxon>
        <taxon>Bacteroidota</taxon>
        <taxon>Cytophagia</taxon>
        <taxon>Cytophagales</taxon>
        <taxon>Spirosomataceae</taxon>
        <taxon>Fibrella</taxon>
    </lineage>
</organism>
<dbReference type="HOGENOM" id="CLU_168884_0_0_10"/>
<dbReference type="InterPro" id="IPR054243">
    <property type="entry name" value="DUF6970"/>
</dbReference>
<feature type="chain" id="PRO_5003631279" description="DUF6970 domain-containing protein" evidence="1">
    <location>
        <begin position="22"/>
        <end position="112"/>
    </location>
</feature>
<dbReference type="PROSITE" id="PS51257">
    <property type="entry name" value="PROKAR_LIPOPROTEIN"/>
    <property type="match status" value="1"/>
</dbReference>
<sequence>MKGYAILLGLSLLLACGRATEPTPTDVPACIQAIIQQNGQASNRWPVVTITRYKYQNRYVYFTLSDCCDAPSLVLDSDCQTICSTGGGWGRGDCPDFFKEATEKTEIWQRTP</sequence>
<evidence type="ECO:0000259" key="2">
    <source>
        <dbReference type="Pfam" id="PF22311"/>
    </source>
</evidence>
<dbReference type="Proteomes" id="UP000011058">
    <property type="component" value="Chromosome"/>
</dbReference>
<proteinExistence type="predicted"/>